<comment type="caution">
    <text evidence="4">The sequence shown here is derived from an EMBL/GenBank/DDBJ whole genome shotgun (WGS) entry which is preliminary data.</text>
</comment>
<evidence type="ECO:0000313" key="4">
    <source>
        <dbReference type="EMBL" id="CAH3143633.1"/>
    </source>
</evidence>
<accession>A0AAU9XCL6</accession>
<evidence type="ECO:0000256" key="2">
    <source>
        <dbReference type="ARBA" id="ARBA00022448"/>
    </source>
</evidence>
<dbReference type="GO" id="GO:0000149">
    <property type="term" value="F:SNARE binding"/>
    <property type="evidence" value="ECO:0007669"/>
    <property type="project" value="TreeGrafter"/>
</dbReference>
<dbReference type="FunFam" id="1.10.357.70:FF:000001">
    <property type="entry name" value="Exocyst complex component 3"/>
    <property type="match status" value="1"/>
</dbReference>
<dbReference type="Gene3D" id="1.10.357.50">
    <property type="match status" value="1"/>
</dbReference>
<protein>
    <recommendedName>
        <fullName evidence="6">Exocyst complex component Sec6</fullName>
    </recommendedName>
</protein>
<comment type="similarity">
    <text evidence="1">Belongs to the SEC6 family.</text>
</comment>
<organism evidence="4 5">
    <name type="scientific">Pocillopora meandrina</name>
    <dbReference type="NCBI Taxonomy" id="46732"/>
    <lineage>
        <taxon>Eukaryota</taxon>
        <taxon>Metazoa</taxon>
        <taxon>Cnidaria</taxon>
        <taxon>Anthozoa</taxon>
        <taxon>Hexacorallia</taxon>
        <taxon>Scleractinia</taxon>
        <taxon>Astrocoeniina</taxon>
        <taxon>Pocilloporidae</taxon>
        <taxon>Pocillopora</taxon>
    </lineage>
</organism>
<sequence>MSFEIQKWKAEAHENAAKTVANMLQHPDSLDKVEQWRRRYMRNKASAEARLKTAVQSQLDGVRTGLHQLHGALQDIKEIKKSMNEVDSMCKNVEYLADELQTVRDCQLNQSRISKACEHLNLIFNVPDSVKKTEALINEGKLLLAHKCLSDLEATRDELLLEVHKMAQEEEGPKPDKTPLYQYFDVVKKLSDSLGKQCWVVLGRVLSTVRSDPAQLVTALRIVERETRADKRAEEKKTNMGFSVPGRPKKWRDKAFNVLEESVSNRFESLDMELQDRMDDKMWLVKHLERTRKLVLDDLIVVKNLCQVCFPPSYDIFDRYIKMYHKALSVMLERFVLEERLDSNECISLLTWIKEYKGTDLMMHPELQIDVGFLGPLLSSKVEQELLDTYLTTTKNNMMEWMTKLAETDLQDWNRDAPPETDMDGFYNTSLPVFLFKMVDQNLQVAAKAGEEIKLQILDICLESMQGFQREYRGQIRAFKSKHFEDRLQPVRFVEYIVAIVNNCKACMDFTDQLKERLVAELGRATFGEDKQRSFKSVVDCFAQIGEESAGYLLDEAFLDLEPFFSQIMTPTWIPSPEAVDTIIVTIEDYYNDFLHLKDKFFDNLMEQALKKVLLEYVRAMLNKRIAFKDYEGRRDAAKKITEESKKIEKLFKKLAKANLQPETQCSVLPTLAEVIKLRDTSMMALEISGIANKYPDFKSDHALALLLMRGDLTRTEARQLIMETPLEGRQDTPADDPAAFFTQIIVPPSVLDKLETLRETMMKKK</sequence>
<evidence type="ECO:0000313" key="5">
    <source>
        <dbReference type="Proteomes" id="UP001159428"/>
    </source>
</evidence>
<evidence type="ECO:0000256" key="1">
    <source>
        <dbReference type="ARBA" id="ARBA00009447"/>
    </source>
</evidence>
<keyword evidence="2" id="KW-0813">Transport</keyword>
<dbReference type="GO" id="GO:0006887">
    <property type="term" value="P:exocytosis"/>
    <property type="evidence" value="ECO:0007669"/>
    <property type="project" value="UniProtKB-KW"/>
</dbReference>
<dbReference type="Pfam" id="PF06046">
    <property type="entry name" value="Sec6"/>
    <property type="match status" value="1"/>
</dbReference>
<gene>
    <name evidence="4" type="ORF">PMEA_00020644</name>
</gene>
<dbReference type="InterPro" id="IPR042532">
    <property type="entry name" value="EXOC3/Sec6_C"/>
</dbReference>
<dbReference type="GO" id="GO:0051601">
    <property type="term" value="P:exocyst localization"/>
    <property type="evidence" value="ECO:0007669"/>
    <property type="project" value="TreeGrafter"/>
</dbReference>
<dbReference type="AlphaFoldDB" id="A0AAU9XCL6"/>
<dbReference type="GO" id="GO:0000145">
    <property type="term" value="C:exocyst"/>
    <property type="evidence" value="ECO:0007669"/>
    <property type="project" value="InterPro"/>
</dbReference>
<reference evidence="4 5" key="1">
    <citation type="submission" date="2022-05" db="EMBL/GenBank/DDBJ databases">
        <authorList>
            <consortium name="Genoscope - CEA"/>
            <person name="William W."/>
        </authorList>
    </citation>
    <scope>NUCLEOTIDE SEQUENCE [LARGE SCALE GENOMIC DNA]</scope>
</reference>
<dbReference type="Proteomes" id="UP001159428">
    <property type="component" value="Unassembled WGS sequence"/>
</dbReference>
<dbReference type="Gene3D" id="1.10.357.70">
    <property type="entry name" value="Exocyst complex component Sec6, C-terminal domain"/>
    <property type="match status" value="1"/>
</dbReference>
<dbReference type="PANTHER" id="PTHR21292:SF1">
    <property type="entry name" value="EXOCYST COMPLEX COMPONENT 3"/>
    <property type="match status" value="1"/>
</dbReference>
<evidence type="ECO:0000256" key="3">
    <source>
        <dbReference type="ARBA" id="ARBA00022483"/>
    </source>
</evidence>
<evidence type="ECO:0008006" key="6">
    <source>
        <dbReference type="Google" id="ProtNLM"/>
    </source>
</evidence>
<dbReference type="PANTHER" id="PTHR21292">
    <property type="entry name" value="EXOCYST COMPLEX COMPONENT SEC6-RELATED"/>
    <property type="match status" value="1"/>
</dbReference>
<keyword evidence="3" id="KW-0268">Exocytosis</keyword>
<dbReference type="EMBL" id="CALNXJ010000038">
    <property type="protein sequence ID" value="CAH3143633.1"/>
    <property type="molecule type" value="Genomic_DNA"/>
</dbReference>
<proteinExistence type="inferred from homology"/>
<name>A0AAU9XCL6_9CNID</name>
<keyword evidence="5" id="KW-1185">Reference proteome</keyword>
<dbReference type="InterPro" id="IPR010326">
    <property type="entry name" value="EXOC3/Sec6"/>
</dbReference>